<keyword evidence="3" id="KW-1185">Reference proteome</keyword>
<proteinExistence type="predicted"/>
<evidence type="ECO:0000256" key="1">
    <source>
        <dbReference type="SAM" id="SignalP"/>
    </source>
</evidence>
<dbReference type="EMBL" id="MCFA01000040">
    <property type="protein sequence ID" value="ORY13626.1"/>
    <property type="molecule type" value="Genomic_DNA"/>
</dbReference>
<comment type="caution">
    <text evidence="2">The sequence shown here is derived from an EMBL/GenBank/DDBJ whole genome shotgun (WGS) entry which is preliminary data.</text>
</comment>
<dbReference type="Proteomes" id="UP000193144">
    <property type="component" value="Unassembled WGS sequence"/>
</dbReference>
<dbReference type="OrthoDB" id="4578113at2759"/>
<reference evidence="2 3" key="1">
    <citation type="submission" date="2016-07" db="EMBL/GenBank/DDBJ databases">
        <title>Pervasive Adenine N6-methylation of Active Genes in Fungi.</title>
        <authorList>
            <consortium name="DOE Joint Genome Institute"/>
            <person name="Mondo S.J."/>
            <person name="Dannebaum R.O."/>
            <person name="Kuo R.C."/>
            <person name="Labutti K."/>
            <person name="Haridas S."/>
            <person name="Kuo A."/>
            <person name="Salamov A."/>
            <person name="Ahrendt S.R."/>
            <person name="Lipzen A."/>
            <person name="Sullivan W."/>
            <person name="Andreopoulos W.B."/>
            <person name="Clum A."/>
            <person name="Lindquist E."/>
            <person name="Daum C."/>
            <person name="Ramamoorthy G.K."/>
            <person name="Gryganskyi A."/>
            <person name="Culley D."/>
            <person name="Magnuson J.K."/>
            <person name="James T.Y."/>
            <person name="O'Malley M.A."/>
            <person name="Stajich J.E."/>
            <person name="Spatafora J.W."/>
            <person name="Visel A."/>
            <person name="Grigoriev I.V."/>
        </authorList>
    </citation>
    <scope>NUCLEOTIDE SEQUENCE [LARGE SCALE GENOMIC DNA]</scope>
    <source>
        <strain evidence="2 3">CBS 115471</strain>
    </source>
</reference>
<protein>
    <submittedName>
        <fullName evidence="2">Uncharacterized protein</fullName>
    </submittedName>
</protein>
<evidence type="ECO:0000313" key="3">
    <source>
        <dbReference type="Proteomes" id="UP000193144"/>
    </source>
</evidence>
<name>A0A1Y1ZTQ5_9PLEO</name>
<accession>A0A1Y1ZTQ5</accession>
<feature type="chain" id="PRO_5012305128" evidence="1">
    <location>
        <begin position="20"/>
        <end position="128"/>
    </location>
</feature>
<evidence type="ECO:0000313" key="2">
    <source>
        <dbReference type="EMBL" id="ORY13626.1"/>
    </source>
</evidence>
<gene>
    <name evidence="2" type="ORF">BCR34DRAFT_586408</name>
</gene>
<keyword evidence="1" id="KW-0732">Signal</keyword>
<dbReference type="AlphaFoldDB" id="A0A1Y1ZTQ5"/>
<feature type="signal peptide" evidence="1">
    <location>
        <begin position="1"/>
        <end position="19"/>
    </location>
</feature>
<sequence length="128" mass="13616">MQLTSTLLTTLAIAGGLSAAPAPAYMDVRATEAAFWLVSGWGNPNCQGSFLWSYTGTQSACVNVPSFAASVSYSFNQNTRFELRATPNCGISRRNEAVEAGLVEVKNVATPSQGCINFGTWAFKVDPL</sequence>
<organism evidence="2 3">
    <name type="scientific">Clohesyomyces aquaticus</name>
    <dbReference type="NCBI Taxonomy" id="1231657"/>
    <lineage>
        <taxon>Eukaryota</taxon>
        <taxon>Fungi</taxon>
        <taxon>Dikarya</taxon>
        <taxon>Ascomycota</taxon>
        <taxon>Pezizomycotina</taxon>
        <taxon>Dothideomycetes</taxon>
        <taxon>Pleosporomycetidae</taxon>
        <taxon>Pleosporales</taxon>
        <taxon>Lindgomycetaceae</taxon>
        <taxon>Clohesyomyces</taxon>
    </lineage>
</organism>